<dbReference type="EC" id="6.-.-.-" evidence="3"/>
<comment type="function">
    <text evidence="3">Involved in bacillithiol (BSH) biosynthesis. May catalyze the last step of the pathway, the addition of cysteine to glucosamine malate (GlcN-Mal) to generate BSH.</text>
</comment>
<dbReference type="Pfam" id="PF24850">
    <property type="entry name" value="CC_BshC"/>
    <property type="match status" value="1"/>
</dbReference>
<feature type="domain" description="Bacillithiol biosynthesis BshC N-terminal Rossmann-like" evidence="4">
    <location>
        <begin position="1"/>
        <end position="377"/>
    </location>
</feature>
<comment type="caution">
    <text evidence="6">The sequence shown here is derived from an EMBL/GenBank/DDBJ whole genome shotgun (WGS) entry which is preliminary data.</text>
</comment>
<dbReference type="Pfam" id="PF10079">
    <property type="entry name" value="Rossmann-like_BshC"/>
    <property type="match status" value="1"/>
</dbReference>
<dbReference type="Proteomes" id="UP001312865">
    <property type="component" value="Unassembled WGS sequence"/>
</dbReference>
<keyword evidence="2" id="KW-0175">Coiled coil</keyword>
<evidence type="ECO:0000313" key="7">
    <source>
        <dbReference type="Proteomes" id="UP001312865"/>
    </source>
</evidence>
<dbReference type="HAMAP" id="MF_01867">
    <property type="entry name" value="BshC"/>
    <property type="match status" value="1"/>
</dbReference>
<evidence type="ECO:0000259" key="4">
    <source>
        <dbReference type="Pfam" id="PF10079"/>
    </source>
</evidence>
<name>A0ABU8H9R7_9BACI</name>
<keyword evidence="1 3" id="KW-0436">Ligase</keyword>
<reference evidence="6 7" key="1">
    <citation type="journal article" date="2018" name="J. Microbiol.">
        <title>Bacillus spongiae sp. nov., isolated from sponge of Jeju Island.</title>
        <authorList>
            <person name="Lee G.E."/>
            <person name="Im W.T."/>
            <person name="Park J.S."/>
        </authorList>
    </citation>
    <scope>NUCLEOTIDE SEQUENCE [LARGE SCALE GENOMIC DNA]</scope>
    <source>
        <strain evidence="6 7">135PIL107-10</strain>
    </source>
</reference>
<accession>A0ABU8H9R7</accession>
<evidence type="ECO:0000256" key="2">
    <source>
        <dbReference type="ARBA" id="ARBA00023054"/>
    </source>
</evidence>
<organism evidence="6 7">
    <name type="scientific">Bacillus spongiae</name>
    <dbReference type="NCBI Taxonomy" id="2683610"/>
    <lineage>
        <taxon>Bacteria</taxon>
        <taxon>Bacillati</taxon>
        <taxon>Bacillota</taxon>
        <taxon>Bacilli</taxon>
        <taxon>Bacillales</taxon>
        <taxon>Bacillaceae</taxon>
        <taxon>Bacillus</taxon>
    </lineage>
</organism>
<dbReference type="InterPro" id="IPR055398">
    <property type="entry name" value="Rossmann-like_BshC"/>
</dbReference>
<protein>
    <recommendedName>
        <fullName evidence="3">Putative cysteine ligase BshC</fullName>
        <ecNumber evidence="3">6.-.-.-</ecNumber>
    </recommendedName>
</protein>
<comment type="similarity">
    <text evidence="3">Belongs to the BshC family.</text>
</comment>
<dbReference type="InterPro" id="IPR011199">
    <property type="entry name" value="Bacillithiol_biosynth_BshC"/>
</dbReference>
<sequence>MELEKFSIPATNRFASLYLQQQQPVTDYFHYQITDSDVYRKRVNDLQKRTFQREKLVECIDQYMERFPRSEKVEESLLKLKHDGVVVIGGQQAGLLTGPLYSVHKIISIIALANQQERELGVPVIPVFWIAGEDHDYQEINHVFAFDEGKVNKLSYQEKNVDKQMVSGMSFDKDKMNTWIRSVFESFGETVHTKKLLAMVERAVQSSMTIVDLFSYIVMEMFKDYGLLIIDSADSSLRQIERPFFQQLLEKNETITKNLLFQQETIKVDGFEPMIDATEFSMNLFIQHNGERMLLERTEEGAKSKGAKKRWSIYELNNTLRSAPESFSNNVVTRPMMQEWLFPTLAFIAGPGEIAYWGELKKSFECMGLKMPPIIPRQNITILERDIEKLLGEFNETPEKVIQHGLLQEKNAFISSLKDESLHDAIHGVKEKLISQYGDITNLTETHDKGLMPLVEKNLAFHLKQLQFLEERIVKSNLLKETISIKKYDRVIASLQPNGVPQERIWNVFYYLNKHGLHFIHELTSLSYSWDGRHNLVKM</sequence>
<keyword evidence="7" id="KW-1185">Reference proteome</keyword>
<evidence type="ECO:0000256" key="3">
    <source>
        <dbReference type="HAMAP-Rule" id="MF_01867"/>
    </source>
</evidence>
<evidence type="ECO:0000259" key="5">
    <source>
        <dbReference type="Pfam" id="PF24850"/>
    </source>
</evidence>
<dbReference type="NCBIfam" id="TIGR03998">
    <property type="entry name" value="thiol_BshC"/>
    <property type="match status" value="1"/>
</dbReference>
<dbReference type="PIRSF" id="PIRSF012535">
    <property type="entry name" value="UCP012535"/>
    <property type="match status" value="1"/>
</dbReference>
<dbReference type="InterPro" id="IPR055399">
    <property type="entry name" value="CC_BshC"/>
</dbReference>
<proteinExistence type="inferred from homology"/>
<dbReference type="EMBL" id="JBBAXC010000002">
    <property type="protein sequence ID" value="MEI5906070.1"/>
    <property type="molecule type" value="Genomic_DNA"/>
</dbReference>
<dbReference type="RefSeq" id="WP_336585491.1">
    <property type="nucleotide sequence ID" value="NZ_JBBAXC010000002.1"/>
</dbReference>
<feature type="domain" description="Bacillithiol biosynthesis BshC C-terminal coiled-coil" evidence="5">
    <location>
        <begin position="380"/>
        <end position="539"/>
    </location>
</feature>
<evidence type="ECO:0000313" key="6">
    <source>
        <dbReference type="EMBL" id="MEI5906070.1"/>
    </source>
</evidence>
<evidence type="ECO:0000256" key="1">
    <source>
        <dbReference type="ARBA" id="ARBA00022598"/>
    </source>
</evidence>
<gene>
    <name evidence="3 6" type="primary">bshC</name>
    <name evidence="6" type="ORF">WAK64_03165</name>
</gene>